<dbReference type="PANTHER" id="PTHR33428:SF14">
    <property type="entry name" value="CARBOXYLESTERASE TYPE B DOMAIN-CONTAINING PROTEIN"/>
    <property type="match status" value="1"/>
</dbReference>
<dbReference type="AlphaFoldDB" id="A0A161LD07"/>
<sequence>MKKIYSFVMLMAFAALSVPNPAFAQGAAPASLPTSRVVEDGGTGSYSAIMLTESSLPTHTVFRPKHLSAFGDKNKLPIIVWGNGACANSPWEHINFLSEVASHGFLVVAIGPMPQEGQRGGGKSTSSQMIDAINWAIAQNSDKNSPYYNKIDITKIAVSGMSCGGLQTLETAPDPRVTTAVICNSGILGDAGSGMSGMPNLKKDHLLKLHTPTLYILGGETDIAYNNGMDDFKRINHLPVFVANMNVGHGGTYSKPHGGEFAKVATAWYLWQLKGDEEAAKMFKGNPAGLSKFPEWKVEKKMLP</sequence>
<dbReference type="SUPFAM" id="SSF53474">
    <property type="entry name" value="alpha/beta-Hydrolases"/>
    <property type="match status" value="1"/>
</dbReference>
<feature type="domain" description="PET hydrolase/cutinase-like" evidence="2">
    <location>
        <begin position="92"/>
        <end position="180"/>
    </location>
</feature>
<organism evidence="3 4">
    <name type="scientific">Paludibacter jiangxiensis</name>
    <dbReference type="NCBI Taxonomy" id="681398"/>
    <lineage>
        <taxon>Bacteria</taxon>
        <taxon>Pseudomonadati</taxon>
        <taxon>Bacteroidota</taxon>
        <taxon>Bacteroidia</taxon>
        <taxon>Bacteroidales</taxon>
        <taxon>Paludibacteraceae</taxon>
        <taxon>Paludibacter</taxon>
    </lineage>
</organism>
<dbReference type="PANTHER" id="PTHR33428">
    <property type="entry name" value="CHLOROPHYLLASE-2, CHLOROPLASTIC"/>
    <property type="match status" value="1"/>
</dbReference>
<keyword evidence="1" id="KW-0732">Signal</keyword>
<dbReference type="InterPro" id="IPR041127">
    <property type="entry name" value="PET_hydrolase/cutinase-like"/>
</dbReference>
<feature type="signal peptide" evidence="1">
    <location>
        <begin position="1"/>
        <end position="24"/>
    </location>
</feature>
<dbReference type="Gene3D" id="3.40.50.1820">
    <property type="entry name" value="alpha/beta hydrolase"/>
    <property type="match status" value="1"/>
</dbReference>
<dbReference type="OrthoDB" id="9803578at2"/>
<dbReference type="InterPro" id="IPR029058">
    <property type="entry name" value="AB_hydrolase_fold"/>
</dbReference>
<reference evidence="4" key="1">
    <citation type="submission" date="2016-04" db="EMBL/GenBank/DDBJ databases">
        <title>Draft genome sequence of Paludibacter jiangxiensis strain NM7.</title>
        <authorList>
            <person name="Qiu Y."/>
            <person name="Matsuura N."/>
            <person name="Ohashi A."/>
            <person name="Tourlousse M.D."/>
            <person name="Sekiguchi Y."/>
        </authorList>
    </citation>
    <scope>NUCLEOTIDE SEQUENCE [LARGE SCALE GENOMIC DNA]</scope>
    <source>
        <strain evidence="4">NM7</strain>
    </source>
</reference>
<evidence type="ECO:0000313" key="3">
    <source>
        <dbReference type="EMBL" id="GAT61905.1"/>
    </source>
</evidence>
<dbReference type="Proteomes" id="UP000076586">
    <property type="component" value="Unassembled WGS sequence"/>
</dbReference>
<feature type="chain" id="PRO_5007823757" description="PET hydrolase/cutinase-like domain-containing protein" evidence="1">
    <location>
        <begin position="25"/>
        <end position="304"/>
    </location>
</feature>
<evidence type="ECO:0000259" key="2">
    <source>
        <dbReference type="Pfam" id="PF12740"/>
    </source>
</evidence>
<protein>
    <recommendedName>
        <fullName evidence="2">PET hydrolase/cutinase-like domain-containing protein</fullName>
    </recommendedName>
</protein>
<accession>A0A161LD07</accession>
<evidence type="ECO:0000256" key="1">
    <source>
        <dbReference type="SAM" id="SignalP"/>
    </source>
</evidence>
<reference evidence="4" key="2">
    <citation type="journal article" date="2017" name="Genome Announc.">
        <title>Draft genome sequence of Paludibacter jiangxiensis NM7(T), a propionate-producing fermentative bacterium.</title>
        <authorList>
            <person name="Qiu Y.-L."/>
            <person name="Tourlousse D.M."/>
            <person name="Matsuura N."/>
            <person name="Ohashi A."/>
            <person name="Sekiguchi Y."/>
        </authorList>
    </citation>
    <scope>NUCLEOTIDE SEQUENCE [LARGE SCALE GENOMIC DNA]</scope>
    <source>
        <strain evidence="4">NM7</strain>
    </source>
</reference>
<dbReference type="Pfam" id="PF12740">
    <property type="entry name" value="PETase"/>
    <property type="match status" value="1"/>
</dbReference>
<comment type="caution">
    <text evidence="3">The sequence shown here is derived from an EMBL/GenBank/DDBJ whole genome shotgun (WGS) entry which is preliminary data.</text>
</comment>
<dbReference type="STRING" id="681398.PJIAN_1492"/>
<evidence type="ECO:0000313" key="4">
    <source>
        <dbReference type="Proteomes" id="UP000076586"/>
    </source>
</evidence>
<dbReference type="RefSeq" id="WP_068701673.1">
    <property type="nucleotide sequence ID" value="NZ_BDCR01000001.1"/>
</dbReference>
<gene>
    <name evidence="3" type="ORF">PJIAN_1492</name>
</gene>
<dbReference type="EMBL" id="BDCR01000001">
    <property type="protein sequence ID" value="GAT61905.1"/>
    <property type="molecule type" value="Genomic_DNA"/>
</dbReference>
<name>A0A161LD07_9BACT</name>
<keyword evidence="4" id="KW-1185">Reference proteome</keyword>
<proteinExistence type="predicted"/>